<evidence type="ECO:0000256" key="2">
    <source>
        <dbReference type="SAM" id="Phobius"/>
    </source>
</evidence>
<dbReference type="RefSeq" id="XP_056791484.1">
    <property type="nucleotide sequence ID" value="XM_056933943.1"/>
</dbReference>
<keyword evidence="4" id="KW-1185">Reference proteome</keyword>
<sequence>MMSPPGLARFVIRNVANDLESVPATFSSWDKCMTKAYCKWPVIAGIIIGAVILISVIGCIVNCLCCGYQCCKCCCGCCCPSGRRREKQPKHYNEPAPYQPPPPQNPHTAYQPPSAPPIYRGASQTATFDSGSKSPAVNEDALPAMPTWAAAVEKHVEDKSHHDEMELEPLNPSHNIPNRSRGASPLHTRHSSSDVLPDRSRSNAGYAGIPSADPYARPSPGSTTALSPLQDPYGCRSPGNGMPGTPRGADSYARTSPGPQPTIDLYSRQSPGPPAAYGPAQDPYARRSSGVTSPLNGNSSSYLYNNPTQQDRRQQGYNRQSYGQDSYNHQYYNNRHQQPYDDYNQNTTYQGAGSSTPVSTYPTQSSTHPTASRFAQSPDPAHPDPVMGDFHRQPSFGSSQYPPTYTSHAASPPPPFQSTAPSEYGFAVTEPSRERPPSLLQSGRKPVPNTYRNV</sequence>
<dbReference type="PANTHER" id="PTHR40018:SF1">
    <property type="entry name" value="[PSI+] INDUCTION PROTEIN 2"/>
    <property type="match status" value="1"/>
</dbReference>
<feature type="region of interest" description="Disordered" evidence="1">
    <location>
        <begin position="89"/>
        <end position="139"/>
    </location>
</feature>
<dbReference type="Proteomes" id="UP001148312">
    <property type="component" value="Unassembled WGS sequence"/>
</dbReference>
<feature type="compositionally biased region" description="Polar residues" evidence="1">
    <location>
        <begin position="395"/>
        <end position="409"/>
    </location>
</feature>
<keyword evidence="2" id="KW-0472">Membrane</keyword>
<feature type="transmembrane region" description="Helical" evidence="2">
    <location>
        <begin position="40"/>
        <end position="64"/>
    </location>
</feature>
<dbReference type="GO" id="GO:0005935">
    <property type="term" value="C:cellular bud neck"/>
    <property type="evidence" value="ECO:0007669"/>
    <property type="project" value="TreeGrafter"/>
</dbReference>
<accession>A0A9W9XDX9</accession>
<name>A0A9W9XDX9_9EURO</name>
<dbReference type="AlphaFoldDB" id="A0A9W9XDX9"/>
<feature type="compositionally biased region" description="Polar residues" evidence="1">
    <location>
        <begin position="122"/>
        <end position="135"/>
    </location>
</feature>
<protein>
    <submittedName>
        <fullName evidence="3">Uncharacterized protein</fullName>
    </submittedName>
</protein>
<feature type="compositionally biased region" description="Basic and acidic residues" evidence="1">
    <location>
        <begin position="154"/>
        <end position="164"/>
    </location>
</feature>
<feature type="compositionally biased region" description="Polar residues" evidence="1">
    <location>
        <begin position="315"/>
        <end position="375"/>
    </location>
</feature>
<reference evidence="3" key="1">
    <citation type="submission" date="2022-12" db="EMBL/GenBank/DDBJ databases">
        <authorList>
            <person name="Petersen C."/>
        </authorList>
    </citation>
    <scope>NUCLEOTIDE SEQUENCE</scope>
    <source>
        <strain evidence="3">IBT 30728</strain>
    </source>
</reference>
<organism evidence="3 4">
    <name type="scientific">Penicillium diatomitis</name>
    <dbReference type="NCBI Taxonomy" id="2819901"/>
    <lineage>
        <taxon>Eukaryota</taxon>
        <taxon>Fungi</taxon>
        <taxon>Dikarya</taxon>
        <taxon>Ascomycota</taxon>
        <taxon>Pezizomycotina</taxon>
        <taxon>Eurotiomycetes</taxon>
        <taxon>Eurotiomycetidae</taxon>
        <taxon>Eurotiales</taxon>
        <taxon>Aspergillaceae</taxon>
        <taxon>Penicillium</taxon>
    </lineage>
</organism>
<dbReference type="InterPro" id="IPR037504">
    <property type="entry name" value="PSI_induc_2"/>
</dbReference>
<feature type="region of interest" description="Disordered" evidence="1">
    <location>
        <begin position="154"/>
        <end position="454"/>
    </location>
</feature>
<feature type="compositionally biased region" description="Low complexity" evidence="1">
    <location>
        <begin position="293"/>
        <end position="307"/>
    </location>
</feature>
<evidence type="ECO:0000256" key="1">
    <source>
        <dbReference type="SAM" id="MobiDB-lite"/>
    </source>
</evidence>
<keyword evidence="2" id="KW-0812">Transmembrane</keyword>
<dbReference type="GO" id="GO:0005886">
    <property type="term" value="C:plasma membrane"/>
    <property type="evidence" value="ECO:0007669"/>
    <property type="project" value="TreeGrafter"/>
</dbReference>
<proteinExistence type="predicted"/>
<gene>
    <name evidence="3" type="ORF">N7539_004341</name>
</gene>
<dbReference type="EMBL" id="JAPWDQ010000004">
    <property type="protein sequence ID" value="KAJ5489451.1"/>
    <property type="molecule type" value="Genomic_DNA"/>
</dbReference>
<dbReference type="PANTHER" id="PTHR40018">
    <property type="entry name" value="[PSI+] INDUCTION PROTEIN 2"/>
    <property type="match status" value="1"/>
</dbReference>
<evidence type="ECO:0000313" key="4">
    <source>
        <dbReference type="Proteomes" id="UP001148312"/>
    </source>
</evidence>
<dbReference type="GeneID" id="81624192"/>
<comment type="caution">
    <text evidence="3">The sequence shown here is derived from an EMBL/GenBank/DDBJ whole genome shotgun (WGS) entry which is preliminary data.</text>
</comment>
<keyword evidence="2" id="KW-1133">Transmembrane helix</keyword>
<evidence type="ECO:0000313" key="3">
    <source>
        <dbReference type="EMBL" id="KAJ5489451.1"/>
    </source>
</evidence>
<reference evidence="3" key="2">
    <citation type="journal article" date="2023" name="IMA Fungus">
        <title>Comparative genomic study of the Penicillium genus elucidates a diverse pangenome and 15 lateral gene transfer events.</title>
        <authorList>
            <person name="Petersen C."/>
            <person name="Sorensen T."/>
            <person name="Nielsen M.R."/>
            <person name="Sondergaard T.E."/>
            <person name="Sorensen J.L."/>
            <person name="Fitzpatrick D.A."/>
            <person name="Frisvad J.C."/>
            <person name="Nielsen K.L."/>
        </authorList>
    </citation>
    <scope>NUCLEOTIDE SEQUENCE</scope>
    <source>
        <strain evidence="3">IBT 30728</strain>
    </source>
</reference>